<comment type="caution">
    <text evidence="3">The sequence shown here is derived from an EMBL/GenBank/DDBJ whole genome shotgun (WGS) entry which is preliminary data.</text>
</comment>
<name>A0A2A7MUK9_MYCAG</name>
<evidence type="ECO:0000256" key="1">
    <source>
        <dbReference type="SAM" id="MobiDB-lite"/>
    </source>
</evidence>
<feature type="region of interest" description="Disordered" evidence="1">
    <location>
        <begin position="1"/>
        <end position="20"/>
    </location>
</feature>
<dbReference type="AlphaFoldDB" id="A0A2A7MUK9"/>
<evidence type="ECO:0000313" key="2">
    <source>
        <dbReference type="EMBL" id="GFG53485.1"/>
    </source>
</evidence>
<evidence type="ECO:0000313" key="3">
    <source>
        <dbReference type="EMBL" id="PEG35354.1"/>
    </source>
</evidence>
<dbReference type="OrthoDB" id="4513676at2"/>
<proteinExistence type="predicted"/>
<dbReference type="Proteomes" id="UP000465302">
    <property type="component" value="Unassembled WGS sequence"/>
</dbReference>
<keyword evidence="4" id="KW-1185">Reference proteome</keyword>
<organism evidence="3 4">
    <name type="scientific">Mycolicibacterium agri</name>
    <name type="common">Mycobacterium agri</name>
    <dbReference type="NCBI Taxonomy" id="36811"/>
    <lineage>
        <taxon>Bacteria</taxon>
        <taxon>Bacillati</taxon>
        <taxon>Actinomycetota</taxon>
        <taxon>Actinomycetes</taxon>
        <taxon>Mycobacteriales</taxon>
        <taxon>Mycobacteriaceae</taxon>
        <taxon>Mycolicibacterium</taxon>
    </lineage>
</organism>
<dbReference type="RefSeq" id="WP_097942211.1">
    <property type="nucleotide sequence ID" value="NZ_BLKS01000001.1"/>
</dbReference>
<dbReference type="Proteomes" id="UP000220914">
    <property type="component" value="Unassembled WGS sequence"/>
</dbReference>
<evidence type="ECO:0000313" key="5">
    <source>
        <dbReference type="Proteomes" id="UP000465302"/>
    </source>
</evidence>
<evidence type="ECO:0000313" key="4">
    <source>
        <dbReference type="Proteomes" id="UP000220914"/>
    </source>
</evidence>
<reference evidence="2" key="3">
    <citation type="submission" date="2020-02" db="EMBL/GenBank/DDBJ databases">
        <authorList>
            <person name="Matsumoto Y."/>
            <person name="Motooka D."/>
            <person name="Nakamura S."/>
        </authorList>
    </citation>
    <scope>NUCLEOTIDE SEQUENCE</scope>
    <source>
        <strain evidence="2">JCM 6377</strain>
    </source>
</reference>
<accession>A0A2A7MUK9</accession>
<dbReference type="EMBL" id="PDCP01000046">
    <property type="protein sequence ID" value="PEG35354.1"/>
    <property type="molecule type" value="Genomic_DNA"/>
</dbReference>
<sequence length="527" mass="57290">MQENGSDWQLPSAPAEGWTVTIPTDDESISRRRRALAPIQVLTDVERNKAQYDGDFWGSYDLFNIALAVIDQVALAMGISAGQTWDEAVDYAAGQAARQIPDASGDEWMAVAERVVVSLVTTDVHIVPYVVHAETGPRWVAQRFRLLYVHSGGDDGGEHLRASEQAINIFVEALDLDIEAAQIANEAQLSALIARGAVASAVQIARHARYRSIQYQERVRRIVADTLINPDAHDWLGDVPTLLESALAHVRARLEAEAALMDAVAERRSVVDDSAQLIAANQLIEILRECRHRHNELHRHLIGARSRLREALNDRFARPPQAAHRVNVGSDLLGPFLARPISDCLVASGRLLAAVGGVGMRWWPALSTLTDELCAPPRTPDAGEEISEPEFGDDDQPQWWEPYEDTTEALLTSLDTPIRLSQLLTRAREAEVADCDGQPLDSDLLAAAVLHAAHRAWATHLSGRAAGEQLVVAMATGDLIDADGIRSDDLLLVPAVVSADIDTAAETSDAGQLLVEDLEGASEELSA</sequence>
<reference evidence="2 5" key="2">
    <citation type="journal article" date="2019" name="Emerg. Microbes Infect.">
        <title>Comprehensive subspecies identification of 175 nontuberculous mycobacteria species based on 7547 genomic profiles.</title>
        <authorList>
            <person name="Matsumoto Y."/>
            <person name="Kinjo T."/>
            <person name="Motooka D."/>
            <person name="Nabeya D."/>
            <person name="Jung N."/>
            <person name="Uechi K."/>
            <person name="Horii T."/>
            <person name="Iida T."/>
            <person name="Fujita J."/>
            <person name="Nakamura S."/>
        </authorList>
    </citation>
    <scope>NUCLEOTIDE SEQUENCE [LARGE SCALE GENOMIC DNA]</scope>
    <source>
        <strain evidence="2 5">JCM 6377</strain>
    </source>
</reference>
<dbReference type="EMBL" id="BLKS01000001">
    <property type="protein sequence ID" value="GFG53485.1"/>
    <property type="molecule type" value="Genomic_DNA"/>
</dbReference>
<protein>
    <submittedName>
        <fullName evidence="3">Uncharacterized protein</fullName>
    </submittedName>
</protein>
<gene>
    <name evidence="3" type="ORF">CQY20_22025</name>
    <name evidence="2" type="ORF">MAGR_49260</name>
</gene>
<reference evidence="3 4" key="1">
    <citation type="submission" date="2017-10" db="EMBL/GenBank/DDBJ databases">
        <title>The new phylogeny of genus Mycobacterium.</title>
        <authorList>
            <person name="Tortoli E."/>
            <person name="Trovato A."/>
            <person name="Cirillo D.M."/>
        </authorList>
    </citation>
    <scope>NUCLEOTIDE SEQUENCE [LARGE SCALE GENOMIC DNA]</scope>
    <source>
        <strain evidence="3 4">CCUG37673</strain>
    </source>
</reference>